<proteinExistence type="predicted"/>
<reference evidence="2" key="1">
    <citation type="journal article" date="2023" name="Front. Plant Sci.">
        <title>Chromosomal-level genome assembly of Melastoma candidum provides insights into trichome evolution.</title>
        <authorList>
            <person name="Zhong Y."/>
            <person name="Wu W."/>
            <person name="Sun C."/>
            <person name="Zou P."/>
            <person name="Liu Y."/>
            <person name="Dai S."/>
            <person name="Zhou R."/>
        </authorList>
    </citation>
    <scope>NUCLEOTIDE SEQUENCE [LARGE SCALE GENOMIC DNA]</scope>
</reference>
<accession>A0ACB9RTH1</accession>
<dbReference type="Proteomes" id="UP001057402">
    <property type="component" value="Chromosome 3"/>
</dbReference>
<comment type="caution">
    <text evidence="1">The sequence shown here is derived from an EMBL/GenBank/DDBJ whole genome shotgun (WGS) entry which is preliminary data.</text>
</comment>
<gene>
    <name evidence="1" type="ORF">MLD38_007234</name>
</gene>
<keyword evidence="2" id="KW-1185">Reference proteome</keyword>
<evidence type="ECO:0000313" key="2">
    <source>
        <dbReference type="Proteomes" id="UP001057402"/>
    </source>
</evidence>
<name>A0ACB9RTH1_9MYRT</name>
<dbReference type="EMBL" id="CM042882">
    <property type="protein sequence ID" value="KAI4381126.1"/>
    <property type="molecule type" value="Genomic_DNA"/>
</dbReference>
<evidence type="ECO:0000313" key="1">
    <source>
        <dbReference type="EMBL" id="KAI4381126.1"/>
    </source>
</evidence>
<protein>
    <submittedName>
        <fullName evidence="1">Uncharacterized protein</fullName>
    </submittedName>
</protein>
<sequence>MEASREGLTLVGRKPLFGLPTSCPFCLPVFIYLKFSRTPFHFHINFSMPDFDQIPYVEVGAYVAYNNEKGGVIGSLRDSGVADLDSRVASIPEFVSMTAMVTTWLKDAVEYELWLGYDGALAYDIYYSDLPWPLGKLLCLKQIHALRFRFGITKDNTEQKEAEIFKRVQMAYEALSTRLGEDDYFFEDRPSSLDAAFLGHALFTLQALPESSVLRIKLLEHGNLVRYAEKHKATCLDAASSSHGEGFIPTPASSIPRQGTKPKRKQRRERTEEEKNFRKKTKYFLIAQVIAVLSFLTIMNRSDDGDVDFDEEDSDVVDYD</sequence>
<organism evidence="1 2">
    <name type="scientific">Melastoma candidum</name>
    <dbReference type="NCBI Taxonomy" id="119954"/>
    <lineage>
        <taxon>Eukaryota</taxon>
        <taxon>Viridiplantae</taxon>
        <taxon>Streptophyta</taxon>
        <taxon>Embryophyta</taxon>
        <taxon>Tracheophyta</taxon>
        <taxon>Spermatophyta</taxon>
        <taxon>Magnoliopsida</taxon>
        <taxon>eudicotyledons</taxon>
        <taxon>Gunneridae</taxon>
        <taxon>Pentapetalae</taxon>
        <taxon>rosids</taxon>
        <taxon>malvids</taxon>
        <taxon>Myrtales</taxon>
        <taxon>Melastomataceae</taxon>
        <taxon>Melastomatoideae</taxon>
        <taxon>Melastomateae</taxon>
        <taxon>Melastoma</taxon>
    </lineage>
</organism>